<proteinExistence type="predicted"/>
<dbReference type="STRING" id="1081102.A0A167RT57"/>
<dbReference type="SUPFAM" id="SSF53098">
    <property type="entry name" value="Ribonuclease H-like"/>
    <property type="match status" value="1"/>
</dbReference>
<keyword evidence="1" id="KW-0695">RNA-directed DNA polymerase</keyword>
<dbReference type="InterPro" id="IPR012337">
    <property type="entry name" value="RNaseH-like_sf"/>
</dbReference>
<keyword evidence="2" id="KW-1185">Reference proteome</keyword>
<name>A0A167RT57_9HYPO</name>
<sequence>MREVDVTLNTGGGKVNIGMMGTARLVVENPKGEPVEILLRNILYSPGMDINLLLGLRFYQAGGFIHRNGTLINPEGKHLVKLDVPSHGFYIPIRIADIPKSATPDTLYYALVSSSEKATIDYNANRLKRKSKRIQLDNGINVQVAIYEKYYRDEGIRLRASPPYRYEQNGRIERMVRRIIVKIPNVHFYEYIIDDEKQYYQSWPKGTWRKTKAITVTTDNDDVVVTAEEEITNPKNTDSNPVSFYSMTAPSGNIVNVFTSIKRPDSDSPSVRPGGVEIKKKRIALALAVQESRSVRQLDVVAAYLYGLLHYEVFLDINDLWHTFFDRYPDLADGVKYEKGRVICLQRALYGLKQGAYQASWKNKGYLSFAVGQQVRAMSTPIEDHHRGTKRIMRYLANKGDYGVRYRKTKVGGVDEDVIDVDVYTDSSFIDDPVNRKSTYGYVTVMADGPVA</sequence>
<dbReference type="InterPro" id="IPR036397">
    <property type="entry name" value="RNaseH_sf"/>
</dbReference>
<keyword evidence="1" id="KW-0808">Transferase</keyword>
<gene>
    <name evidence="1" type="ORF">SPI_06114</name>
</gene>
<dbReference type="Proteomes" id="UP000076874">
    <property type="component" value="Unassembled WGS sequence"/>
</dbReference>
<dbReference type="Gene3D" id="3.30.420.10">
    <property type="entry name" value="Ribonuclease H-like superfamily/Ribonuclease H"/>
    <property type="match status" value="1"/>
</dbReference>
<dbReference type="GO" id="GO:0003676">
    <property type="term" value="F:nucleic acid binding"/>
    <property type="evidence" value="ECO:0007669"/>
    <property type="project" value="InterPro"/>
</dbReference>
<dbReference type="OrthoDB" id="5423336at2759"/>
<dbReference type="AlphaFoldDB" id="A0A167RT57"/>
<comment type="caution">
    <text evidence="1">The sequence shown here is derived from an EMBL/GenBank/DDBJ whole genome shotgun (WGS) entry which is preliminary data.</text>
</comment>
<protein>
    <submittedName>
        <fullName evidence="1">Reverse transcriptase, RNA-dependent DNA polymerase</fullName>
    </submittedName>
</protein>
<dbReference type="GO" id="GO:0003964">
    <property type="term" value="F:RNA-directed DNA polymerase activity"/>
    <property type="evidence" value="ECO:0007669"/>
    <property type="project" value="UniProtKB-KW"/>
</dbReference>
<keyword evidence="1" id="KW-0548">Nucleotidyltransferase</keyword>
<reference evidence="1 2" key="1">
    <citation type="journal article" date="2016" name="Genome Biol. Evol.">
        <title>Divergent and convergent evolution of fungal pathogenicity.</title>
        <authorList>
            <person name="Shang Y."/>
            <person name="Xiao G."/>
            <person name="Zheng P."/>
            <person name="Cen K."/>
            <person name="Zhan S."/>
            <person name="Wang C."/>
        </authorList>
    </citation>
    <scope>NUCLEOTIDE SEQUENCE [LARGE SCALE GENOMIC DNA]</scope>
    <source>
        <strain evidence="1 2">RCEF 264</strain>
    </source>
</reference>
<dbReference type="EMBL" id="AZHD01000011">
    <property type="protein sequence ID" value="OAA58912.1"/>
    <property type="molecule type" value="Genomic_DNA"/>
</dbReference>
<evidence type="ECO:0000313" key="2">
    <source>
        <dbReference type="Proteomes" id="UP000076874"/>
    </source>
</evidence>
<accession>A0A167RT57</accession>
<evidence type="ECO:0000313" key="1">
    <source>
        <dbReference type="EMBL" id="OAA58912.1"/>
    </source>
</evidence>
<organism evidence="1 2">
    <name type="scientific">Niveomyces insectorum RCEF 264</name>
    <dbReference type="NCBI Taxonomy" id="1081102"/>
    <lineage>
        <taxon>Eukaryota</taxon>
        <taxon>Fungi</taxon>
        <taxon>Dikarya</taxon>
        <taxon>Ascomycota</taxon>
        <taxon>Pezizomycotina</taxon>
        <taxon>Sordariomycetes</taxon>
        <taxon>Hypocreomycetidae</taxon>
        <taxon>Hypocreales</taxon>
        <taxon>Cordycipitaceae</taxon>
        <taxon>Niveomyces</taxon>
    </lineage>
</organism>